<dbReference type="AlphaFoldDB" id="A0A0A8Z7Y7"/>
<evidence type="ECO:0000313" key="1">
    <source>
        <dbReference type="EMBL" id="JAD30967.1"/>
    </source>
</evidence>
<proteinExistence type="predicted"/>
<sequence length="42" mass="4853">MAFHSYRRGNFAGTRMVLQVQDLRGWLMSYFCQLIVAGPAPY</sequence>
<reference evidence="1" key="2">
    <citation type="journal article" date="2015" name="Data Brief">
        <title>Shoot transcriptome of the giant reed, Arundo donax.</title>
        <authorList>
            <person name="Barrero R.A."/>
            <person name="Guerrero F.D."/>
            <person name="Moolhuijzen P."/>
            <person name="Goolsby J.A."/>
            <person name="Tidwell J."/>
            <person name="Bellgard S.E."/>
            <person name="Bellgard M.I."/>
        </authorList>
    </citation>
    <scope>NUCLEOTIDE SEQUENCE</scope>
    <source>
        <tissue evidence="1">Shoot tissue taken approximately 20 cm above the soil surface</tissue>
    </source>
</reference>
<dbReference type="EMBL" id="GBRH01266928">
    <property type="protein sequence ID" value="JAD30967.1"/>
    <property type="molecule type" value="Transcribed_RNA"/>
</dbReference>
<name>A0A0A8Z7Y7_ARUDO</name>
<organism evidence="1">
    <name type="scientific">Arundo donax</name>
    <name type="common">Giant reed</name>
    <name type="synonym">Donax arundinaceus</name>
    <dbReference type="NCBI Taxonomy" id="35708"/>
    <lineage>
        <taxon>Eukaryota</taxon>
        <taxon>Viridiplantae</taxon>
        <taxon>Streptophyta</taxon>
        <taxon>Embryophyta</taxon>
        <taxon>Tracheophyta</taxon>
        <taxon>Spermatophyta</taxon>
        <taxon>Magnoliopsida</taxon>
        <taxon>Liliopsida</taxon>
        <taxon>Poales</taxon>
        <taxon>Poaceae</taxon>
        <taxon>PACMAD clade</taxon>
        <taxon>Arundinoideae</taxon>
        <taxon>Arundineae</taxon>
        <taxon>Arundo</taxon>
    </lineage>
</organism>
<accession>A0A0A8Z7Y7</accession>
<protein>
    <submittedName>
        <fullName evidence="1">Uncharacterized protein</fullName>
    </submittedName>
</protein>
<reference evidence="1" key="1">
    <citation type="submission" date="2014-09" db="EMBL/GenBank/DDBJ databases">
        <authorList>
            <person name="Magalhaes I.L.F."/>
            <person name="Oliveira U."/>
            <person name="Santos F.R."/>
            <person name="Vidigal T.H.D.A."/>
            <person name="Brescovit A.D."/>
            <person name="Santos A.J."/>
        </authorList>
    </citation>
    <scope>NUCLEOTIDE SEQUENCE</scope>
    <source>
        <tissue evidence="1">Shoot tissue taken approximately 20 cm above the soil surface</tissue>
    </source>
</reference>